<evidence type="ECO:0000259" key="3">
    <source>
        <dbReference type="Pfam" id="PF00293"/>
    </source>
</evidence>
<dbReference type="InterPro" id="IPR015797">
    <property type="entry name" value="NUDIX_hydrolase-like_dom_sf"/>
</dbReference>
<dbReference type="GO" id="GO:0006167">
    <property type="term" value="P:AMP biosynthetic process"/>
    <property type="evidence" value="ECO:0007669"/>
    <property type="project" value="TreeGrafter"/>
</dbReference>
<reference evidence="4" key="1">
    <citation type="journal article" date="2022" name="New Phytol.">
        <title>Evolutionary transition to the ectomycorrhizal habit in the genomes of a hyperdiverse lineage of mushroom-forming fungi.</title>
        <authorList>
            <person name="Looney B."/>
            <person name="Miyauchi S."/>
            <person name="Morin E."/>
            <person name="Drula E."/>
            <person name="Courty P.E."/>
            <person name="Kohler A."/>
            <person name="Kuo A."/>
            <person name="LaButti K."/>
            <person name="Pangilinan J."/>
            <person name="Lipzen A."/>
            <person name="Riley R."/>
            <person name="Andreopoulos W."/>
            <person name="He G."/>
            <person name="Johnson J."/>
            <person name="Nolan M."/>
            <person name="Tritt A."/>
            <person name="Barry K.W."/>
            <person name="Grigoriev I.V."/>
            <person name="Nagy L.G."/>
            <person name="Hibbett D."/>
            <person name="Henrissat B."/>
            <person name="Matheny P.B."/>
            <person name="Labbe J."/>
            <person name="Martin F.M."/>
        </authorList>
    </citation>
    <scope>NUCLEOTIDE SEQUENCE</scope>
    <source>
        <strain evidence="4">BPL690</strain>
    </source>
</reference>
<dbReference type="EMBL" id="WTXG01000061">
    <property type="protein sequence ID" value="KAI0295140.1"/>
    <property type="molecule type" value="Genomic_DNA"/>
</dbReference>
<name>A0AAD4LZ46_9AGAM</name>
<comment type="caution">
    <text evidence="4">The sequence shown here is derived from an EMBL/GenBank/DDBJ whole genome shotgun (WGS) entry which is preliminary data.</text>
</comment>
<dbReference type="SUPFAM" id="SSF55811">
    <property type="entry name" value="Nudix"/>
    <property type="match status" value="1"/>
</dbReference>
<organism evidence="4 5">
    <name type="scientific">Multifurca ochricompacta</name>
    <dbReference type="NCBI Taxonomy" id="376703"/>
    <lineage>
        <taxon>Eukaryota</taxon>
        <taxon>Fungi</taxon>
        <taxon>Dikarya</taxon>
        <taxon>Basidiomycota</taxon>
        <taxon>Agaricomycotina</taxon>
        <taxon>Agaricomycetes</taxon>
        <taxon>Russulales</taxon>
        <taxon>Russulaceae</taxon>
        <taxon>Multifurca</taxon>
    </lineage>
</organism>
<evidence type="ECO:0000313" key="5">
    <source>
        <dbReference type="Proteomes" id="UP001203297"/>
    </source>
</evidence>
<evidence type="ECO:0000313" key="4">
    <source>
        <dbReference type="EMBL" id="KAI0295140.1"/>
    </source>
</evidence>
<dbReference type="PANTHER" id="PTHR21340">
    <property type="entry name" value="DIADENOSINE 5,5-P1,P4-TETRAPHOSPHATE PYROPHOSPHOHYDROLASE MUTT"/>
    <property type="match status" value="1"/>
</dbReference>
<dbReference type="Gene3D" id="3.90.79.10">
    <property type="entry name" value="Nucleoside Triphosphate Pyrophosphohydrolase"/>
    <property type="match status" value="1"/>
</dbReference>
<proteinExistence type="predicted"/>
<dbReference type="GO" id="GO:0004081">
    <property type="term" value="F:bis(5'-nucleosyl)-tetraphosphatase (asymmetrical) activity"/>
    <property type="evidence" value="ECO:0007669"/>
    <property type="project" value="TreeGrafter"/>
</dbReference>
<dbReference type="GO" id="GO:0006754">
    <property type="term" value="P:ATP biosynthetic process"/>
    <property type="evidence" value="ECO:0007669"/>
    <property type="project" value="TreeGrafter"/>
</dbReference>
<dbReference type="InterPro" id="IPR000086">
    <property type="entry name" value="NUDIX_hydrolase_dom"/>
</dbReference>
<dbReference type="InterPro" id="IPR020084">
    <property type="entry name" value="NUDIX_hydrolase_CS"/>
</dbReference>
<gene>
    <name evidence="4" type="ORF">B0F90DRAFT_1638291</name>
</gene>
<evidence type="ECO:0000256" key="2">
    <source>
        <dbReference type="SAM" id="MobiDB-lite"/>
    </source>
</evidence>
<keyword evidence="5" id="KW-1185">Reference proteome</keyword>
<feature type="region of interest" description="Disordered" evidence="2">
    <location>
        <begin position="181"/>
        <end position="203"/>
    </location>
</feature>
<dbReference type="Pfam" id="PF00293">
    <property type="entry name" value="NUDIX"/>
    <property type="match status" value="1"/>
</dbReference>
<dbReference type="PANTHER" id="PTHR21340:SF0">
    <property type="entry name" value="BIS(5'-NUCLEOSYL)-TETRAPHOSPHATASE [ASYMMETRICAL]"/>
    <property type="match status" value="1"/>
</dbReference>
<protein>
    <recommendedName>
        <fullName evidence="3">Nudix hydrolase domain-containing protein</fullName>
    </recommendedName>
</protein>
<dbReference type="AlphaFoldDB" id="A0AAD4LZ46"/>
<dbReference type="InterPro" id="IPR051325">
    <property type="entry name" value="Nudix_hydrolase_domain"/>
</dbReference>
<dbReference type="PROSITE" id="PS00893">
    <property type="entry name" value="NUDIX_BOX"/>
    <property type="match status" value="1"/>
</dbReference>
<keyword evidence="1" id="KW-0378">Hydrolase</keyword>
<evidence type="ECO:0000256" key="1">
    <source>
        <dbReference type="ARBA" id="ARBA00022801"/>
    </source>
</evidence>
<sequence>MALSKYPTEQFPSSHFLICGGSILFASTRAPLRVCLLHHNVCDEWLLPKGRKDRSEDVTATAVRETFEETGYPCQLLPLDLITRAPEAGAQTKDAAVPVQGSEEPFMLTLRRTENGGVVKFIWWFVTVRREGEDKVEGTQTAVESFESSFFEVDEALRVATFQADRDVIARAVELVRATYPEARESSEGGGRNEDFAQPSPSP</sequence>
<feature type="domain" description="Nudix hydrolase" evidence="3">
    <location>
        <begin position="34"/>
        <end position="169"/>
    </location>
</feature>
<accession>A0AAD4LZ46</accession>
<feature type="compositionally biased region" description="Basic and acidic residues" evidence="2">
    <location>
        <begin position="182"/>
        <end position="195"/>
    </location>
</feature>
<dbReference type="Proteomes" id="UP001203297">
    <property type="component" value="Unassembled WGS sequence"/>
</dbReference>